<evidence type="ECO:0000256" key="2">
    <source>
        <dbReference type="SAM" id="MobiDB-lite"/>
    </source>
</evidence>
<dbReference type="Pfam" id="PF17904">
    <property type="entry name" value="KH_9"/>
    <property type="match status" value="1"/>
</dbReference>
<evidence type="ECO:0000313" key="5">
    <source>
        <dbReference type="Proteomes" id="UP000218231"/>
    </source>
</evidence>
<organism evidence="4 5">
    <name type="scientific">Diploscapter pachys</name>
    <dbReference type="NCBI Taxonomy" id="2018661"/>
    <lineage>
        <taxon>Eukaryota</taxon>
        <taxon>Metazoa</taxon>
        <taxon>Ecdysozoa</taxon>
        <taxon>Nematoda</taxon>
        <taxon>Chromadorea</taxon>
        <taxon>Rhabditida</taxon>
        <taxon>Rhabditina</taxon>
        <taxon>Rhabditomorpha</taxon>
        <taxon>Rhabditoidea</taxon>
        <taxon>Rhabditidae</taxon>
        <taxon>Diploscapter</taxon>
    </lineage>
</organism>
<dbReference type="GO" id="GO:0048513">
    <property type="term" value="P:animal organ development"/>
    <property type="evidence" value="ECO:0007669"/>
    <property type="project" value="TreeGrafter"/>
</dbReference>
<dbReference type="Gene3D" id="3.30.1370.10">
    <property type="entry name" value="K Homology domain, type 1"/>
    <property type="match status" value="2"/>
</dbReference>
<dbReference type="GO" id="GO:0043005">
    <property type="term" value="C:neuron projection"/>
    <property type="evidence" value="ECO:0007669"/>
    <property type="project" value="TreeGrafter"/>
</dbReference>
<dbReference type="GO" id="GO:0003730">
    <property type="term" value="F:mRNA 3'-UTR binding"/>
    <property type="evidence" value="ECO:0007669"/>
    <property type="project" value="TreeGrafter"/>
</dbReference>
<dbReference type="PANTHER" id="PTHR10603">
    <property type="entry name" value="FRAGILE X MENTAL RETARDATION SYNDROME-RELATED PROTEIN"/>
    <property type="match status" value="1"/>
</dbReference>
<reference evidence="4 5" key="1">
    <citation type="journal article" date="2017" name="Curr. Biol.">
        <title>Genome architecture and evolution of a unichromosomal asexual nematode.</title>
        <authorList>
            <person name="Fradin H."/>
            <person name="Zegar C."/>
            <person name="Gutwein M."/>
            <person name="Lucas J."/>
            <person name="Kovtun M."/>
            <person name="Corcoran D."/>
            <person name="Baugh L.R."/>
            <person name="Kiontke K."/>
            <person name="Gunsalus K."/>
            <person name="Fitch D.H."/>
            <person name="Piano F."/>
        </authorList>
    </citation>
    <scope>NUCLEOTIDE SEQUENCE [LARGE SCALE GENOMIC DNA]</scope>
    <source>
        <strain evidence="4">PF1309</strain>
    </source>
</reference>
<dbReference type="CDD" id="cd22426">
    <property type="entry name" value="KH_I_FMR1_FXR_rpt2"/>
    <property type="match status" value="1"/>
</dbReference>
<dbReference type="Proteomes" id="UP000218231">
    <property type="component" value="Unassembled WGS sequence"/>
</dbReference>
<dbReference type="InterPro" id="IPR040148">
    <property type="entry name" value="FMR1"/>
</dbReference>
<dbReference type="GO" id="GO:0010494">
    <property type="term" value="C:cytoplasmic stress granule"/>
    <property type="evidence" value="ECO:0007669"/>
    <property type="project" value="TreeGrafter"/>
</dbReference>
<dbReference type="Gene3D" id="2.30.30.140">
    <property type="match status" value="1"/>
</dbReference>
<dbReference type="InterPro" id="IPR004088">
    <property type="entry name" value="KH_dom_type_1"/>
</dbReference>
<dbReference type="SMART" id="SM00322">
    <property type="entry name" value="KH"/>
    <property type="match status" value="2"/>
</dbReference>
<dbReference type="PROSITE" id="PS50084">
    <property type="entry name" value="KH_TYPE_1"/>
    <property type="match status" value="2"/>
</dbReference>
<sequence>MKIEANADEGVFYPVRVVDVDMDNGLTVEYEDNWRPVEVLPFEKCRLLVSEKKEPSKVGASVEALIKDSKASKDAKGGEGWRLVTVAEIKGDFIVFIASNDKDQTKDVVSSDCVRSEKCVYQTLSAEKIKKEFIPVPTELADYFTHQDGIKDFTQKIPDLIAKYDKESHKLWLYSFFDQTIKRAMMVKDMFFRDAQMKLSLIQKMEEMQRSLDKTSLNTPSDVIVEEFSVPSELMGLVIGANGRNITSARHVEGIEDVVVIESVSPPIIRISSKNAEAIQKARSMLEYCIESIQIDRDMVGKVIGKMGKTIQEIVDKSGVVRVQISESETEESSNDPVPFTFTGTREAVDNAFFLVEFHISQMKDMDDLRQNVDDLGRQVHRYSPVGGANWIGRNERNGYSERNSSERRDERRDHRDRDRDGGRPYRDNMNGGYNGKRRVDDEAEHEDEGPMNGNKDRDAGSGRRGGKPSRFGGDRTDRGGRGARRGRPVSSGRGGLSNGFSSK</sequence>
<dbReference type="Pfam" id="PF00013">
    <property type="entry name" value="KH_1"/>
    <property type="match status" value="2"/>
</dbReference>
<comment type="caution">
    <text evidence="4">The sequence shown here is derived from an EMBL/GenBank/DDBJ whole genome shotgun (WGS) entry which is preliminary data.</text>
</comment>
<dbReference type="OrthoDB" id="424249at2759"/>
<keyword evidence="1" id="KW-0694">RNA-binding</keyword>
<dbReference type="GO" id="GO:0099577">
    <property type="term" value="P:regulation of translation at presynapse, modulating synaptic transmission"/>
    <property type="evidence" value="ECO:0007669"/>
    <property type="project" value="TreeGrafter"/>
</dbReference>
<feature type="domain" description="K Homology" evidence="3">
    <location>
        <begin position="222"/>
        <end position="291"/>
    </location>
</feature>
<protein>
    <recommendedName>
        <fullName evidence="3">K Homology domain-containing protein</fullName>
    </recommendedName>
</protein>
<gene>
    <name evidence="4" type="ORF">WR25_01447</name>
</gene>
<dbReference type="InterPro" id="IPR036612">
    <property type="entry name" value="KH_dom_type_1_sf"/>
</dbReference>
<dbReference type="EMBL" id="LIAE01008456">
    <property type="protein sequence ID" value="PAV73949.1"/>
    <property type="molecule type" value="Genomic_DNA"/>
</dbReference>
<evidence type="ECO:0000313" key="4">
    <source>
        <dbReference type="EMBL" id="PAV73949.1"/>
    </source>
</evidence>
<proteinExistence type="predicted"/>
<accession>A0A2A2KJE0</accession>
<dbReference type="GO" id="GO:0098793">
    <property type="term" value="C:presynapse"/>
    <property type="evidence" value="ECO:0007669"/>
    <property type="project" value="GOC"/>
</dbReference>
<feature type="compositionally biased region" description="Basic and acidic residues" evidence="2">
    <location>
        <begin position="394"/>
        <end position="427"/>
    </location>
</feature>
<name>A0A2A2KJE0_9BILA</name>
<keyword evidence="5" id="KW-1185">Reference proteome</keyword>
<dbReference type="AlphaFoldDB" id="A0A2A2KJE0"/>
<dbReference type="InterPro" id="IPR004087">
    <property type="entry name" value="KH_dom"/>
</dbReference>
<dbReference type="GO" id="GO:0045182">
    <property type="term" value="F:translation regulator activity"/>
    <property type="evidence" value="ECO:0007669"/>
    <property type="project" value="TreeGrafter"/>
</dbReference>
<dbReference type="GO" id="GO:0051028">
    <property type="term" value="P:mRNA transport"/>
    <property type="evidence" value="ECO:0007669"/>
    <property type="project" value="TreeGrafter"/>
</dbReference>
<dbReference type="GO" id="GO:0005634">
    <property type="term" value="C:nucleus"/>
    <property type="evidence" value="ECO:0007669"/>
    <property type="project" value="TreeGrafter"/>
</dbReference>
<dbReference type="InterPro" id="IPR040472">
    <property type="entry name" value="FMRP_KH0"/>
</dbReference>
<dbReference type="GO" id="GO:0043488">
    <property type="term" value="P:regulation of mRNA stability"/>
    <property type="evidence" value="ECO:0007669"/>
    <property type="project" value="TreeGrafter"/>
</dbReference>
<evidence type="ECO:0000256" key="1">
    <source>
        <dbReference type="PROSITE-ProRule" id="PRU00117"/>
    </source>
</evidence>
<dbReference type="PANTHER" id="PTHR10603:SF7">
    <property type="entry name" value="FRAGILE X MESSENGER RIBONUCLEOPROTEIN 1 HOMOLOG"/>
    <property type="match status" value="1"/>
</dbReference>
<evidence type="ECO:0000259" key="3">
    <source>
        <dbReference type="SMART" id="SM00322"/>
    </source>
</evidence>
<dbReference type="GO" id="GO:0045727">
    <property type="term" value="P:positive regulation of translation"/>
    <property type="evidence" value="ECO:0007669"/>
    <property type="project" value="TreeGrafter"/>
</dbReference>
<feature type="region of interest" description="Disordered" evidence="2">
    <location>
        <begin position="383"/>
        <end position="504"/>
    </location>
</feature>
<dbReference type="SUPFAM" id="SSF54791">
    <property type="entry name" value="Eukaryotic type KH-domain (KH-domain type I)"/>
    <property type="match status" value="2"/>
</dbReference>
<feature type="domain" description="K Homology" evidence="3">
    <location>
        <begin position="292"/>
        <end position="361"/>
    </location>
</feature>
<dbReference type="GO" id="GO:0048170">
    <property type="term" value="P:positive regulation of long-term neuronal synaptic plasticity"/>
    <property type="evidence" value="ECO:0007669"/>
    <property type="project" value="TreeGrafter"/>
</dbReference>
<dbReference type="STRING" id="2018661.A0A2A2KJE0"/>